<proteinExistence type="predicted"/>
<dbReference type="AlphaFoldDB" id="A0AAE0XS05"/>
<reference evidence="1" key="1">
    <citation type="journal article" date="2023" name="G3 (Bethesda)">
        <title>A reference genome for the long-term kleptoplast-retaining sea slug Elysia crispata morphotype clarki.</title>
        <authorList>
            <person name="Eastman K.E."/>
            <person name="Pendleton A.L."/>
            <person name="Shaikh M.A."/>
            <person name="Suttiyut T."/>
            <person name="Ogas R."/>
            <person name="Tomko P."/>
            <person name="Gavelis G."/>
            <person name="Widhalm J.R."/>
            <person name="Wisecaver J.H."/>
        </authorList>
    </citation>
    <scope>NUCLEOTIDE SEQUENCE</scope>
    <source>
        <strain evidence="1">ECLA1</strain>
    </source>
</reference>
<evidence type="ECO:0000313" key="1">
    <source>
        <dbReference type="EMBL" id="KAK3706142.1"/>
    </source>
</evidence>
<comment type="caution">
    <text evidence="1">The sequence shown here is derived from an EMBL/GenBank/DDBJ whole genome shotgun (WGS) entry which is preliminary data.</text>
</comment>
<name>A0AAE0XS05_9GAST</name>
<sequence>MFLKVYHLVVQLALVILLLVVLHALVFSVPVFVLFSPGLPSCRPTGPYDLASRGPSCSSLFGACFCFVFSGSQTSGSVLAQKAETAQ</sequence>
<keyword evidence="2" id="KW-1185">Reference proteome</keyword>
<dbReference type="Proteomes" id="UP001283361">
    <property type="component" value="Unassembled WGS sequence"/>
</dbReference>
<accession>A0AAE0XS05</accession>
<gene>
    <name evidence="1" type="ORF">RRG08_043149</name>
</gene>
<organism evidence="1 2">
    <name type="scientific">Elysia crispata</name>
    <name type="common">lettuce slug</name>
    <dbReference type="NCBI Taxonomy" id="231223"/>
    <lineage>
        <taxon>Eukaryota</taxon>
        <taxon>Metazoa</taxon>
        <taxon>Spiralia</taxon>
        <taxon>Lophotrochozoa</taxon>
        <taxon>Mollusca</taxon>
        <taxon>Gastropoda</taxon>
        <taxon>Heterobranchia</taxon>
        <taxon>Euthyneura</taxon>
        <taxon>Panpulmonata</taxon>
        <taxon>Sacoglossa</taxon>
        <taxon>Placobranchoidea</taxon>
        <taxon>Plakobranchidae</taxon>
        <taxon>Elysia</taxon>
    </lineage>
</organism>
<protein>
    <submittedName>
        <fullName evidence="1">Uncharacterized protein</fullName>
    </submittedName>
</protein>
<dbReference type="EMBL" id="JAWDGP010007753">
    <property type="protein sequence ID" value="KAK3706142.1"/>
    <property type="molecule type" value="Genomic_DNA"/>
</dbReference>
<evidence type="ECO:0000313" key="2">
    <source>
        <dbReference type="Proteomes" id="UP001283361"/>
    </source>
</evidence>